<gene>
    <name evidence="1" type="ORF">J2S70_001656</name>
</gene>
<evidence type="ECO:0008006" key="3">
    <source>
        <dbReference type="Google" id="ProtNLM"/>
    </source>
</evidence>
<dbReference type="Gene3D" id="3.40.1350.10">
    <property type="match status" value="1"/>
</dbReference>
<evidence type="ECO:0000313" key="2">
    <source>
        <dbReference type="Proteomes" id="UP001243212"/>
    </source>
</evidence>
<dbReference type="InterPro" id="IPR011856">
    <property type="entry name" value="tRNA_endonuc-like_dom_sf"/>
</dbReference>
<sequence>MVKLIHVQGRSAMPLKPSSMMTHGLTEPQHLEQWIIANIEVIDDSLKIVTTQYNKWESEEERAQDRLDILAISTSGELVVIELKRSQDKKVLLQGLNYAAMTSTFTKEKLAEAHADWQNKTRFSDESQSNTTSPDEALKELEDHVEEEWTEELFKLPRIILVAETFPAQVLTTAMWLADVAPDIVIECHEYTIFEAFAEPGTNSLPSPQMFERTNAHQPLVAAFRRLYPVVDPERHRLRATGSESVGNARREIDDRKRRAKSVQIISDNELIPLGASIELDLSVRLKPEMSEKVKKWLETKPERNKFTWKQNTNKPLYWEWEPENEWTPTSLRNAVFEQAGVEPPSGSALDMWKYDGTTLYWVAENFLSHGSDAGA</sequence>
<protein>
    <recommendedName>
        <fullName evidence="3">DUF91 domain-containing protein</fullName>
    </recommendedName>
</protein>
<name>A0ABT9NIB4_9ACTO</name>
<reference evidence="1 2" key="1">
    <citation type="submission" date="2023-07" db="EMBL/GenBank/DDBJ databases">
        <title>Sequencing the genomes of 1000 actinobacteria strains.</title>
        <authorList>
            <person name="Klenk H.-P."/>
        </authorList>
    </citation>
    <scope>NUCLEOTIDE SEQUENCE [LARGE SCALE GENOMIC DNA]</scope>
    <source>
        <strain evidence="1 2">DSM 17163</strain>
    </source>
</reference>
<proteinExistence type="predicted"/>
<accession>A0ABT9NIB4</accession>
<dbReference type="RefSeq" id="WP_307683249.1">
    <property type="nucleotide sequence ID" value="NZ_JAUSQX010000001.1"/>
</dbReference>
<organism evidence="1 2">
    <name type="scientific">Trueperella bonasi</name>
    <dbReference type="NCBI Taxonomy" id="312286"/>
    <lineage>
        <taxon>Bacteria</taxon>
        <taxon>Bacillati</taxon>
        <taxon>Actinomycetota</taxon>
        <taxon>Actinomycetes</taxon>
        <taxon>Actinomycetales</taxon>
        <taxon>Actinomycetaceae</taxon>
        <taxon>Trueperella</taxon>
    </lineage>
</organism>
<evidence type="ECO:0000313" key="1">
    <source>
        <dbReference type="EMBL" id="MDP9807074.1"/>
    </source>
</evidence>
<comment type="caution">
    <text evidence="1">The sequence shown here is derived from an EMBL/GenBank/DDBJ whole genome shotgun (WGS) entry which is preliminary data.</text>
</comment>
<keyword evidence="2" id="KW-1185">Reference proteome</keyword>
<dbReference type="EMBL" id="JAUSQX010000001">
    <property type="protein sequence ID" value="MDP9807074.1"/>
    <property type="molecule type" value="Genomic_DNA"/>
</dbReference>
<dbReference type="Proteomes" id="UP001243212">
    <property type="component" value="Unassembled WGS sequence"/>
</dbReference>